<dbReference type="PANTHER" id="PTHR30250">
    <property type="entry name" value="PST FAMILY PREDICTED COLANIC ACID TRANSPORTER"/>
    <property type="match status" value="1"/>
</dbReference>
<dbReference type="OrthoDB" id="8046861at2"/>
<feature type="transmembrane region" description="Helical" evidence="6">
    <location>
        <begin position="105"/>
        <end position="124"/>
    </location>
</feature>
<dbReference type="AlphaFoldDB" id="A0A364NID7"/>
<name>A0A364NID7_9GAMM</name>
<comment type="caution">
    <text evidence="7">The sequence shown here is derived from an EMBL/GenBank/DDBJ whole genome shotgun (WGS) entry which is preliminary data.</text>
</comment>
<sequence length="415" mass="47939">MHLRIINISIRALVMISRFIFLFMLVKLLDPTDVGIYGLVVAAVGYSLYFVGLDFYTYTTREISSASKQYWGSFLKCQGLLTFLLYILVLPMLILLFYMDVLPWSLLKWFFFLVVLEHICLELMRFFIAASEQVTASIVLFLNQALWAVLVIGLMLLDESFRRLDYVLFFWLMGSSLAIVFSVFKIVKMNLGGWSTAVDFRWIVSGVKIAIPMLVATLAFRGVFTFDRYWLQGLAGLDIVAAYVLFIGVAGTLIAFLDAAVFSFVYPKLIHAYKNDDSKMYKKCMREMLIFVSLFSVLFLIGSLLVFPYLLNWIDKPVYFQFFDIYYWVLAAMIINAFWMIFHYALYSQRHDRHIVYSHLASIGSFLILAFVFSSIWGYYSILAALCVSQLVILIWKLSAYVYLTPKRFFGISSA</sequence>
<dbReference type="RefSeq" id="WP_112160376.1">
    <property type="nucleotide sequence ID" value="NZ_QKRX01000016.1"/>
</dbReference>
<accession>A0A364NID7</accession>
<dbReference type="Proteomes" id="UP000250744">
    <property type="component" value="Unassembled WGS sequence"/>
</dbReference>
<organism evidence="7 8">
    <name type="scientific">Nitrincola tibetensis</name>
    <dbReference type="NCBI Taxonomy" id="2219697"/>
    <lineage>
        <taxon>Bacteria</taxon>
        <taxon>Pseudomonadati</taxon>
        <taxon>Pseudomonadota</taxon>
        <taxon>Gammaproteobacteria</taxon>
        <taxon>Oceanospirillales</taxon>
        <taxon>Oceanospirillaceae</taxon>
        <taxon>Nitrincola</taxon>
    </lineage>
</organism>
<feature type="transmembrane region" description="Helical" evidence="6">
    <location>
        <begin position="136"/>
        <end position="156"/>
    </location>
</feature>
<evidence type="ECO:0000256" key="3">
    <source>
        <dbReference type="ARBA" id="ARBA00022692"/>
    </source>
</evidence>
<keyword evidence="5 6" id="KW-0472">Membrane</keyword>
<feature type="transmembrane region" description="Helical" evidence="6">
    <location>
        <begin position="354"/>
        <end position="373"/>
    </location>
</feature>
<evidence type="ECO:0000313" key="7">
    <source>
        <dbReference type="EMBL" id="RAU16832.1"/>
    </source>
</evidence>
<proteinExistence type="predicted"/>
<gene>
    <name evidence="7" type="ORF">DN062_16390</name>
</gene>
<evidence type="ECO:0000256" key="1">
    <source>
        <dbReference type="ARBA" id="ARBA00004651"/>
    </source>
</evidence>
<feature type="transmembrane region" description="Helical" evidence="6">
    <location>
        <begin position="379"/>
        <end position="404"/>
    </location>
</feature>
<feature type="transmembrane region" description="Helical" evidence="6">
    <location>
        <begin position="168"/>
        <end position="187"/>
    </location>
</feature>
<keyword evidence="8" id="KW-1185">Reference proteome</keyword>
<feature type="transmembrane region" description="Helical" evidence="6">
    <location>
        <begin position="79"/>
        <end position="99"/>
    </location>
</feature>
<evidence type="ECO:0000256" key="5">
    <source>
        <dbReference type="ARBA" id="ARBA00023136"/>
    </source>
</evidence>
<dbReference type="PANTHER" id="PTHR30250:SF11">
    <property type="entry name" value="O-ANTIGEN TRANSPORTER-RELATED"/>
    <property type="match status" value="1"/>
</dbReference>
<feature type="transmembrane region" description="Helical" evidence="6">
    <location>
        <begin position="325"/>
        <end position="347"/>
    </location>
</feature>
<protein>
    <recommendedName>
        <fullName evidence="9">Polysaccharide biosynthesis protein</fullName>
    </recommendedName>
</protein>
<dbReference type="InterPro" id="IPR050833">
    <property type="entry name" value="Poly_Biosynth_Transport"/>
</dbReference>
<keyword evidence="3 6" id="KW-0812">Transmembrane</keyword>
<feature type="transmembrane region" description="Helical" evidence="6">
    <location>
        <begin position="288"/>
        <end position="310"/>
    </location>
</feature>
<feature type="transmembrane region" description="Helical" evidence="6">
    <location>
        <begin position="12"/>
        <end position="29"/>
    </location>
</feature>
<feature type="transmembrane region" description="Helical" evidence="6">
    <location>
        <begin position="35"/>
        <end position="58"/>
    </location>
</feature>
<feature type="transmembrane region" description="Helical" evidence="6">
    <location>
        <begin position="240"/>
        <end position="267"/>
    </location>
</feature>
<evidence type="ECO:0000256" key="6">
    <source>
        <dbReference type="SAM" id="Phobius"/>
    </source>
</evidence>
<keyword evidence="4 6" id="KW-1133">Transmembrane helix</keyword>
<comment type="subcellular location">
    <subcellularLocation>
        <location evidence="1">Cell membrane</location>
        <topology evidence="1">Multi-pass membrane protein</topology>
    </subcellularLocation>
</comment>
<dbReference type="GO" id="GO:0005886">
    <property type="term" value="C:plasma membrane"/>
    <property type="evidence" value="ECO:0007669"/>
    <property type="project" value="UniProtKB-SubCell"/>
</dbReference>
<evidence type="ECO:0000313" key="8">
    <source>
        <dbReference type="Proteomes" id="UP000250744"/>
    </source>
</evidence>
<reference evidence="7 8" key="1">
    <citation type="submission" date="2018-06" db="EMBL/GenBank/DDBJ databases">
        <title>Nitrincola tibetense sp. nov., isolated from Lake XuguoCo on Tibetan Plateau.</title>
        <authorList>
            <person name="Xing P."/>
        </authorList>
    </citation>
    <scope>NUCLEOTIDE SEQUENCE [LARGE SCALE GENOMIC DNA]</scope>
    <source>
        <strain evidence="8">xg18</strain>
    </source>
</reference>
<keyword evidence="2" id="KW-1003">Cell membrane</keyword>
<feature type="transmembrane region" description="Helical" evidence="6">
    <location>
        <begin position="199"/>
        <end position="220"/>
    </location>
</feature>
<dbReference type="EMBL" id="QKRX01000016">
    <property type="protein sequence ID" value="RAU16832.1"/>
    <property type="molecule type" value="Genomic_DNA"/>
</dbReference>
<evidence type="ECO:0000256" key="2">
    <source>
        <dbReference type="ARBA" id="ARBA00022475"/>
    </source>
</evidence>
<evidence type="ECO:0008006" key="9">
    <source>
        <dbReference type="Google" id="ProtNLM"/>
    </source>
</evidence>
<evidence type="ECO:0000256" key="4">
    <source>
        <dbReference type="ARBA" id="ARBA00022989"/>
    </source>
</evidence>